<protein>
    <submittedName>
        <fullName evidence="1">Uncharacterized protein</fullName>
    </submittedName>
</protein>
<reference evidence="2" key="1">
    <citation type="journal article" date="2024" name="Proc. Natl. Acad. Sci. U.S.A.">
        <title>Extraordinary preservation of gene collinearity over three hundred million years revealed in homosporous lycophytes.</title>
        <authorList>
            <person name="Li C."/>
            <person name="Wickell D."/>
            <person name="Kuo L.Y."/>
            <person name="Chen X."/>
            <person name="Nie B."/>
            <person name="Liao X."/>
            <person name="Peng D."/>
            <person name="Ji J."/>
            <person name="Jenkins J."/>
            <person name="Williams M."/>
            <person name="Shu S."/>
            <person name="Plott C."/>
            <person name="Barry K."/>
            <person name="Rajasekar S."/>
            <person name="Grimwood J."/>
            <person name="Han X."/>
            <person name="Sun S."/>
            <person name="Hou Z."/>
            <person name="He W."/>
            <person name="Dai G."/>
            <person name="Sun C."/>
            <person name="Schmutz J."/>
            <person name="Leebens-Mack J.H."/>
            <person name="Li F.W."/>
            <person name="Wang L."/>
        </authorList>
    </citation>
    <scope>NUCLEOTIDE SEQUENCE [LARGE SCALE GENOMIC DNA]</scope>
    <source>
        <strain evidence="2">cv. PW_Plant_1</strain>
    </source>
</reference>
<keyword evidence="2" id="KW-1185">Reference proteome</keyword>
<proteinExistence type="predicted"/>
<name>A0ACC2DZB2_DIPCM</name>
<evidence type="ECO:0000313" key="2">
    <source>
        <dbReference type="Proteomes" id="UP001162992"/>
    </source>
</evidence>
<accession>A0ACC2DZB2</accession>
<comment type="caution">
    <text evidence="1">The sequence shown here is derived from an EMBL/GenBank/DDBJ whole genome shotgun (WGS) entry which is preliminary data.</text>
</comment>
<dbReference type="EMBL" id="CM055095">
    <property type="protein sequence ID" value="KAJ7559590.1"/>
    <property type="molecule type" value="Genomic_DNA"/>
</dbReference>
<dbReference type="Proteomes" id="UP001162992">
    <property type="component" value="Chromosome 4"/>
</dbReference>
<gene>
    <name evidence="1" type="ORF">O6H91_04G092400</name>
</gene>
<sequence length="102" mass="11312">MVNDWVFFRVPSHSRGLKTGKCAKLVPRYCGPFKVIQVINKVAYKLDLLADVGIHLVFHVSKLKPSLEGVGETLLPVEDLVEFLHDESVSGPPESEAIVNSR</sequence>
<organism evidence="1 2">
    <name type="scientific">Diphasiastrum complanatum</name>
    <name type="common">Issler's clubmoss</name>
    <name type="synonym">Lycopodium complanatum</name>
    <dbReference type="NCBI Taxonomy" id="34168"/>
    <lineage>
        <taxon>Eukaryota</taxon>
        <taxon>Viridiplantae</taxon>
        <taxon>Streptophyta</taxon>
        <taxon>Embryophyta</taxon>
        <taxon>Tracheophyta</taxon>
        <taxon>Lycopodiopsida</taxon>
        <taxon>Lycopodiales</taxon>
        <taxon>Lycopodiaceae</taxon>
        <taxon>Lycopodioideae</taxon>
        <taxon>Diphasiastrum</taxon>
    </lineage>
</organism>
<evidence type="ECO:0000313" key="1">
    <source>
        <dbReference type="EMBL" id="KAJ7559590.1"/>
    </source>
</evidence>